<feature type="region of interest" description="Disordered" evidence="1">
    <location>
        <begin position="240"/>
        <end position="298"/>
    </location>
</feature>
<name>A0A4Y4D6T8_KOCVA</name>
<evidence type="ECO:0000313" key="4">
    <source>
        <dbReference type="Proteomes" id="UP000315730"/>
    </source>
</evidence>
<accession>A0A4Y4D6T8</accession>
<sequence>MSTPPENTRGPEAAGRQNSGSGATALGPASDPSQGGPWATHPATGQHERLSPPAPMIELDTPVQTEPVKPLGPRRLARLQREMAEHTREVQEAERNNGGAVDDALLAKQQRLADLAVRAAATNDRDRRDAQRALAADEESPGSQEAAAAGSRDGAATDSVDGTGAPRTNTATSDAAEPDTRDAPAAPGGISVTFPGAPARKAEGVVLGSGGVNPAAWPSAPVDGGPGPATTQIPIYTAPETSVPVAPGTNQAPAPTNLAAEAADTESAPAEAGERAPGAAASSSPEDGAHQAPPGTPVRAVDAQGLHLLDAGAYKRRGTGLRWLIGLLLVVLAALAVVLVMFIL</sequence>
<dbReference type="EMBL" id="BJNW01000011">
    <property type="protein sequence ID" value="GEC99323.1"/>
    <property type="molecule type" value="Genomic_DNA"/>
</dbReference>
<keyword evidence="2" id="KW-0812">Transmembrane</keyword>
<feature type="compositionally biased region" description="Low complexity" evidence="1">
    <location>
        <begin position="146"/>
        <end position="159"/>
    </location>
</feature>
<feature type="region of interest" description="Disordered" evidence="1">
    <location>
        <begin position="119"/>
        <end position="196"/>
    </location>
</feature>
<dbReference type="Proteomes" id="UP000315730">
    <property type="component" value="Unassembled WGS sequence"/>
</dbReference>
<keyword evidence="4" id="KW-1185">Reference proteome</keyword>
<keyword evidence="2" id="KW-0472">Membrane</keyword>
<dbReference type="RefSeq" id="WP_068469036.1">
    <property type="nucleotide sequence ID" value="NZ_BJNW01000011.1"/>
</dbReference>
<proteinExistence type="predicted"/>
<dbReference type="AlphaFoldDB" id="A0A4Y4D6T8"/>
<protein>
    <submittedName>
        <fullName evidence="3">Uncharacterized protein</fullName>
    </submittedName>
</protein>
<feature type="transmembrane region" description="Helical" evidence="2">
    <location>
        <begin position="323"/>
        <end position="343"/>
    </location>
</feature>
<gene>
    <name evidence="3" type="ORF">KVA01_14780</name>
</gene>
<comment type="caution">
    <text evidence="3">The sequence shown here is derived from an EMBL/GenBank/DDBJ whole genome shotgun (WGS) entry which is preliminary data.</text>
</comment>
<feature type="compositionally biased region" description="Low complexity" evidence="1">
    <location>
        <begin position="252"/>
        <end position="286"/>
    </location>
</feature>
<reference evidence="3 4" key="1">
    <citation type="submission" date="2019-06" db="EMBL/GenBank/DDBJ databases">
        <title>Whole genome shotgun sequence of Kocuria varians NBRC 15358.</title>
        <authorList>
            <person name="Hosoyama A."/>
            <person name="Uohara A."/>
            <person name="Ohji S."/>
            <person name="Ichikawa N."/>
        </authorList>
    </citation>
    <scope>NUCLEOTIDE SEQUENCE [LARGE SCALE GENOMIC DNA]</scope>
    <source>
        <strain evidence="3 4">NBRC 15358</strain>
    </source>
</reference>
<feature type="region of interest" description="Disordered" evidence="1">
    <location>
        <begin position="1"/>
        <end position="102"/>
    </location>
</feature>
<feature type="compositionally biased region" description="Basic and acidic residues" evidence="1">
    <location>
        <begin position="79"/>
        <end position="95"/>
    </location>
</feature>
<organism evidence="3 4">
    <name type="scientific">Kocuria varians</name>
    <name type="common">Micrococcus varians</name>
    <dbReference type="NCBI Taxonomy" id="1272"/>
    <lineage>
        <taxon>Bacteria</taxon>
        <taxon>Bacillati</taxon>
        <taxon>Actinomycetota</taxon>
        <taxon>Actinomycetes</taxon>
        <taxon>Micrococcales</taxon>
        <taxon>Micrococcaceae</taxon>
        <taxon>Kocuria</taxon>
    </lineage>
</organism>
<evidence type="ECO:0000256" key="1">
    <source>
        <dbReference type="SAM" id="MobiDB-lite"/>
    </source>
</evidence>
<dbReference type="STRING" id="1272.GCA_900014985_01341"/>
<keyword evidence="2" id="KW-1133">Transmembrane helix</keyword>
<dbReference type="OrthoDB" id="4883657at2"/>
<evidence type="ECO:0000256" key="2">
    <source>
        <dbReference type="SAM" id="Phobius"/>
    </source>
</evidence>
<evidence type="ECO:0000313" key="3">
    <source>
        <dbReference type="EMBL" id="GEC99323.1"/>
    </source>
</evidence>